<accession>A0A1S7TKA1</accession>
<evidence type="ECO:0000313" key="3">
    <source>
        <dbReference type="Proteomes" id="UP000192140"/>
    </source>
</evidence>
<organism evidence="2 3">
    <name type="scientific">Agrobacterium deltaense NCPPB 1641</name>
    <dbReference type="NCBI Taxonomy" id="1183425"/>
    <lineage>
        <taxon>Bacteria</taxon>
        <taxon>Pseudomonadati</taxon>
        <taxon>Pseudomonadota</taxon>
        <taxon>Alphaproteobacteria</taxon>
        <taxon>Hyphomicrobiales</taxon>
        <taxon>Rhizobiaceae</taxon>
        <taxon>Rhizobium/Agrobacterium group</taxon>
        <taxon>Agrobacterium</taxon>
    </lineage>
</organism>
<feature type="region of interest" description="Disordered" evidence="1">
    <location>
        <begin position="98"/>
        <end position="121"/>
    </location>
</feature>
<proteinExistence type="predicted"/>
<keyword evidence="3" id="KW-1185">Reference proteome</keyword>
<reference evidence="2" key="1">
    <citation type="submission" date="2016-01" db="EMBL/GenBank/DDBJ databases">
        <authorList>
            <person name="Regsiter A."/>
            <person name="william w."/>
        </authorList>
    </citation>
    <scope>NUCLEOTIDE SEQUENCE</scope>
    <source>
        <strain evidence="2">NCPPB 1641</strain>
    </source>
</reference>
<feature type="compositionally biased region" description="Acidic residues" evidence="1">
    <location>
        <begin position="106"/>
        <end position="115"/>
    </location>
</feature>
<sequence length="121" mass="13708">MMIARSEGLTKTYNRFHARGENAADIARLRALHHEMDVEVLRAYGWDDLANRVLPEFIEQDADEGKTPKTRLDWPEEFKDEVLARLLALNAERAAAERAAGMVPVDEGEDDEVDGREENDA</sequence>
<name>A0A1S7TKA1_9HYPH</name>
<dbReference type="EMBL" id="FCNP01000004">
    <property type="protein sequence ID" value="CVI54686.1"/>
    <property type="molecule type" value="Genomic_DNA"/>
</dbReference>
<dbReference type="Proteomes" id="UP000192140">
    <property type="component" value="Unassembled WGS sequence"/>
</dbReference>
<gene>
    <name evidence="2" type="ORF">AGR7A_Cc120200</name>
</gene>
<evidence type="ECO:0000256" key="1">
    <source>
        <dbReference type="SAM" id="MobiDB-lite"/>
    </source>
</evidence>
<comment type="caution">
    <text evidence="2">The sequence shown here is derived from an EMBL/GenBank/DDBJ whole genome shotgun (WGS) entry which is preliminary data.</text>
</comment>
<evidence type="ECO:0000313" key="2">
    <source>
        <dbReference type="EMBL" id="CVI54686.1"/>
    </source>
</evidence>
<dbReference type="AlphaFoldDB" id="A0A1S7TKA1"/>
<protein>
    <submittedName>
        <fullName evidence="2">Uncharacterized protein</fullName>
    </submittedName>
</protein>